<dbReference type="KEGG" id="tad:TRIADDRAFT_23038"/>
<dbReference type="SMART" id="SM00028">
    <property type="entry name" value="TPR"/>
    <property type="match status" value="3"/>
</dbReference>
<dbReference type="SMART" id="SM00504">
    <property type="entry name" value="Ubox"/>
    <property type="match status" value="1"/>
</dbReference>
<dbReference type="InterPro" id="IPR045202">
    <property type="entry name" value="CHIP_RING-Ubox"/>
</dbReference>
<protein>
    <recommendedName>
        <fullName evidence="7">E3 ubiquitin-protein ligase CHIP</fullName>
        <ecNumber evidence="2">2.3.2.27</ecNumber>
    </recommendedName>
    <alternativeName>
        <fullName evidence="8">RING-type E3 ubiquitin transferase CHIP</fullName>
    </alternativeName>
</protein>
<feature type="domain" description="U-box" evidence="10">
    <location>
        <begin position="197"/>
        <end position="271"/>
    </location>
</feature>
<dbReference type="STRING" id="10228.B3RQJ6"/>
<evidence type="ECO:0000256" key="7">
    <source>
        <dbReference type="ARBA" id="ARBA00044534"/>
    </source>
</evidence>
<dbReference type="InterPro" id="IPR041312">
    <property type="entry name" value="CHIP_TPR_N"/>
</dbReference>
<dbReference type="AlphaFoldDB" id="B3RQJ6"/>
<evidence type="ECO:0000259" key="10">
    <source>
        <dbReference type="PROSITE" id="PS51698"/>
    </source>
</evidence>
<dbReference type="InterPro" id="IPR011990">
    <property type="entry name" value="TPR-like_helical_dom_sf"/>
</dbReference>
<dbReference type="GO" id="GO:0005737">
    <property type="term" value="C:cytoplasm"/>
    <property type="evidence" value="ECO:0000318"/>
    <property type="project" value="GO_Central"/>
</dbReference>
<dbReference type="GO" id="GO:0045862">
    <property type="term" value="P:positive regulation of proteolysis"/>
    <property type="evidence" value="ECO:0000318"/>
    <property type="project" value="GO_Central"/>
</dbReference>
<evidence type="ECO:0000256" key="2">
    <source>
        <dbReference type="ARBA" id="ARBA00012483"/>
    </source>
</evidence>
<dbReference type="InterPro" id="IPR003613">
    <property type="entry name" value="Ubox_domain"/>
</dbReference>
<dbReference type="OrthoDB" id="629492at2759"/>
<dbReference type="SUPFAM" id="SSF48452">
    <property type="entry name" value="TPR-like"/>
    <property type="match status" value="1"/>
</dbReference>
<dbReference type="Pfam" id="PF18391">
    <property type="entry name" value="CHIP_TPR_N"/>
    <property type="match status" value="1"/>
</dbReference>
<dbReference type="Gene3D" id="1.25.40.10">
    <property type="entry name" value="Tetratricopeptide repeat domain"/>
    <property type="match status" value="1"/>
</dbReference>
<dbReference type="GO" id="GO:0006515">
    <property type="term" value="P:protein quality control for misfolded or incompletely synthesized proteins"/>
    <property type="evidence" value="ECO:0000318"/>
    <property type="project" value="GO_Central"/>
</dbReference>
<dbReference type="PANTHER" id="PTHR46803">
    <property type="entry name" value="E3 UBIQUITIN-PROTEIN LIGASE CHIP"/>
    <property type="match status" value="1"/>
</dbReference>
<dbReference type="InterPro" id="IPR013083">
    <property type="entry name" value="Znf_RING/FYVE/PHD"/>
</dbReference>
<dbReference type="Pfam" id="PF04564">
    <property type="entry name" value="U-box"/>
    <property type="match status" value="1"/>
</dbReference>
<dbReference type="PANTHER" id="PTHR46803:SF2">
    <property type="entry name" value="E3 UBIQUITIN-PROTEIN LIGASE CHIP"/>
    <property type="match status" value="1"/>
</dbReference>
<dbReference type="GO" id="GO:0051087">
    <property type="term" value="F:protein-folding chaperone binding"/>
    <property type="evidence" value="ECO:0000318"/>
    <property type="project" value="GO_Central"/>
</dbReference>
<evidence type="ECO:0000313" key="12">
    <source>
        <dbReference type="Proteomes" id="UP000009022"/>
    </source>
</evidence>
<dbReference type="Pfam" id="PF07719">
    <property type="entry name" value="TPR_2"/>
    <property type="match status" value="1"/>
</dbReference>
<dbReference type="Gene3D" id="6.10.140.2020">
    <property type="match status" value="1"/>
</dbReference>
<dbReference type="RefSeq" id="XP_002110704.1">
    <property type="nucleotide sequence ID" value="XM_002110668.1"/>
</dbReference>
<evidence type="ECO:0000256" key="6">
    <source>
        <dbReference type="ARBA" id="ARBA00022803"/>
    </source>
</evidence>
<dbReference type="Pfam" id="PF13414">
    <property type="entry name" value="TPR_11"/>
    <property type="match status" value="1"/>
</dbReference>
<dbReference type="EMBL" id="DS985243">
    <property type="protein sequence ID" value="EDV26708.1"/>
    <property type="molecule type" value="Genomic_DNA"/>
</dbReference>
<dbReference type="Gene3D" id="3.30.40.10">
    <property type="entry name" value="Zinc/RING finger domain, C3HC4 (zinc finger)"/>
    <property type="match status" value="1"/>
</dbReference>
<feature type="repeat" description="TPR" evidence="9">
    <location>
        <begin position="74"/>
        <end position="107"/>
    </location>
</feature>
<dbReference type="OMA" id="WAGVEHD"/>
<proteinExistence type="predicted"/>
<dbReference type="PROSITE" id="PS50293">
    <property type="entry name" value="TPR_REGION"/>
    <property type="match status" value="1"/>
</dbReference>
<dbReference type="Proteomes" id="UP000009022">
    <property type="component" value="Unassembled WGS sequence"/>
</dbReference>
<gene>
    <name evidence="11" type="ORF">TRIADDRAFT_23038</name>
</gene>
<dbReference type="CTD" id="6752466"/>
<dbReference type="GO" id="GO:0061630">
    <property type="term" value="F:ubiquitin protein ligase activity"/>
    <property type="evidence" value="ECO:0000318"/>
    <property type="project" value="GO_Central"/>
</dbReference>
<dbReference type="GeneID" id="6752466"/>
<dbReference type="HOGENOM" id="CLU_056455_1_0_1"/>
<evidence type="ECO:0000256" key="3">
    <source>
        <dbReference type="ARBA" id="ARBA00022679"/>
    </source>
</evidence>
<keyword evidence="5" id="KW-0833">Ubl conjugation pathway</keyword>
<dbReference type="CDD" id="cd16654">
    <property type="entry name" value="RING-Ubox_CHIP"/>
    <property type="match status" value="1"/>
</dbReference>
<dbReference type="InterPro" id="IPR013105">
    <property type="entry name" value="TPR_2"/>
</dbReference>
<dbReference type="EC" id="2.3.2.27" evidence="2"/>
<evidence type="ECO:0000256" key="5">
    <source>
        <dbReference type="ARBA" id="ARBA00022786"/>
    </source>
</evidence>
<dbReference type="GO" id="GO:0043161">
    <property type="term" value="P:proteasome-mediated ubiquitin-dependent protein catabolic process"/>
    <property type="evidence" value="ECO:0000318"/>
    <property type="project" value="GO_Central"/>
</dbReference>
<keyword evidence="3" id="KW-0808">Transferase</keyword>
<evidence type="ECO:0000256" key="9">
    <source>
        <dbReference type="PROSITE-ProRule" id="PRU00339"/>
    </source>
</evidence>
<evidence type="ECO:0000256" key="8">
    <source>
        <dbReference type="ARBA" id="ARBA00044543"/>
    </source>
</evidence>
<dbReference type="GO" id="GO:0000209">
    <property type="term" value="P:protein polyubiquitination"/>
    <property type="evidence" value="ECO:0000318"/>
    <property type="project" value="GO_Central"/>
</dbReference>
<dbReference type="InParanoid" id="B3RQJ6"/>
<dbReference type="eggNOG" id="KOG4642">
    <property type="taxonomic scope" value="Eukaryota"/>
</dbReference>
<evidence type="ECO:0000313" key="11">
    <source>
        <dbReference type="EMBL" id="EDV26708.1"/>
    </source>
</evidence>
<evidence type="ECO:0000256" key="1">
    <source>
        <dbReference type="ARBA" id="ARBA00000900"/>
    </source>
</evidence>
<dbReference type="PROSITE" id="PS51698">
    <property type="entry name" value="U_BOX"/>
    <property type="match status" value="1"/>
</dbReference>
<dbReference type="FunCoup" id="B3RQJ6">
    <property type="interactions" value="2303"/>
</dbReference>
<dbReference type="PhylomeDB" id="B3RQJ6"/>
<evidence type="ECO:0000256" key="4">
    <source>
        <dbReference type="ARBA" id="ARBA00022737"/>
    </source>
</evidence>
<organism evidence="11 12">
    <name type="scientific">Trichoplax adhaerens</name>
    <name type="common">Trichoplax reptans</name>
    <dbReference type="NCBI Taxonomy" id="10228"/>
    <lineage>
        <taxon>Eukaryota</taxon>
        <taxon>Metazoa</taxon>
        <taxon>Placozoa</taxon>
        <taxon>Uniplacotomia</taxon>
        <taxon>Trichoplacea</taxon>
        <taxon>Trichoplacidae</taxon>
        <taxon>Trichoplax</taxon>
    </lineage>
</organism>
<accession>B3RQJ6</accession>
<comment type="catalytic activity">
    <reaction evidence="1">
        <text>S-ubiquitinyl-[E2 ubiquitin-conjugating enzyme]-L-cysteine + [acceptor protein]-L-lysine = [E2 ubiquitin-conjugating enzyme]-L-cysteine + N(6)-ubiquitinyl-[acceptor protein]-L-lysine.</text>
        <dbReference type="EC" id="2.3.2.27"/>
    </reaction>
</comment>
<dbReference type="PROSITE" id="PS50005">
    <property type="entry name" value="TPR"/>
    <property type="match status" value="1"/>
</dbReference>
<keyword evidence="4" id="KW-0677">Repeat</keyword>
<dbReference type="GO" id="GO:0071218">
    <property type="term" value="P:cellular response to misfolded protein"/>
    <property type="evidence" value="ECO:0000318"/>
    <property type="project" value="GO_Central"/>
</dbReference>
<reference evidence="11 12" key="1">
    <citation type="journal article" date="2008" name="Nature">
        <title>The Trichoplax genome and the nature of placozoans.</title>
        <authorList>
            <person name="Srivastava M."/>
            <person name="Begovic E."/>
            <person name="Chapman J."/>
            <person name="Putnam N.H."/>
            <person name="Hellsten U."/>
            <person name="Kawashima T."/>
            <person name="Kuo A."/>
            <person name="Mitros T."/>
            <person name="Salamov A."/>
            <person name="Carpenter M.L."/>
            <person name="Signorovitch A.Y."/>
            <person name="Moreno M.A."/>
            <person name="Kamm K."/>
            <person name="Grimwood J."/>
            <person name="Schmutz J."/>
            <person name="Shapiro H."/>
            <person name="Grigoriev I.V."/>
            <person name="Buss L.W."/>
            <person name="Schierwater B."/>
            <person name="Dellaporta S.L."/>
            <person name="Rokhsar D.S."/>
        </authorList>
    </citation>
    <scope>NUCLEOTIDE SEQUENCE [LARGE SCALE GENOMIC DNA]</scope>
    <source>
        <strain evidence="11 12">Grell-BS-1999</strain>
    </source>
</reference>
<sequence length="276" mass="32260">MATTSDEDFKRQGNMYFHNKQFPQAIECYTNAIKKNASVPTYYNNRALCYLKLKKYDNVASDSRRAIEIDASCVKGYYFLGQALYEQGKYDEAVNALKKAFQLARQQKFNVGDDITNILRMAKRKRWNELEQKRIRAQSDLYAYLKKLMFDDKERKIKNCKSDDSVAVADVNKMYDSYSDQLENIFRKVDEKHQKREVPDYLCGKISFDLMKDPVITPSGITYDRKDIEEHLLRVGHFDPVTRSELVPSQLISNLSMKDVLEAFITENPWVEGSDW</sequence>
<keyword evidence="6 9" id="KW-0802">TPR repeat</keyword>
<dbReference type="InterPro" id="IPR019734">
    <property type="entry name" value="TPR_rpt"/>
</dbReference>
<dbReference type="FunFam" id="3.30.40.10:FF:000124">
    <property type="entry name" value="STIP1 homology and U box-containing protein 1"/>
    <property type="match status" value="1"/>
</dbReference>
<dbReference type="SUPFAM" id="SSF57850">
    <property type="entry name" value="RING/U-box"/>
    <property type="match status" value="1"/>
</dbReference>
<name>B3RQJ6_TRIAD</name>
<keyword evidence="12" id="KW-1185">Reference proteome</keyword>